<keyword evidence="4 6" id="KW-1133">Transmembrane helix</keyword>
<evidence type="ECO:0000256" key="4">
    <source>
        <dbReference type="ARBA" id="ARBA00022989"/>
    </source>
</evidence>
<sequence length="62" mass="7399">MPKLIILSPAFILWLIFCSTLTVFVVKDAIKRSYRKTYIFFWGVFTFFFPMLGPTIYLIVRK</sequence>
<dbReference type="RefSeq" id="WP_012882280.1">
    <property type="nucleotide sequence ID" value="NC_013552.1"/>
</dbReference>
<keyword evidence="3 6" id="KW-0812">Transmembrane</keyword>
<evidence type="ECO:0000256" key="5">
    <source>
        <dbReference type="ARBA" id="ARBA00023136"/>
    </source>
</evidence>
<evidence type="ECO:0000259" key="7">
    <source>
        <dbReference type="Pfam" id="PF13396"/>
    </source>
</evidence>
<protein>
    <recommendedName>
        <fullName evidence="7">Cardiolipin synthase N-terminal domain-containing protein</fullName>
    </recommendedName>
</protein>
<proteinExistence type="predicted"/>
<organism evidence="8 9">
    <name type="scientific">Dehalococcoides mccartyi (strain VS)</name>
    <dbReference type="NCBI Taxonomy" id="311424"/>
    <lineage>
        <taxon>Bacteria</taxon>
        <taxon>Bacillati</taxon>
        <taxon>Chloroflexota</taxon>
        <taxon>Dehalococcoidia</taxon>
        <taxon>Dehalococcoidales</taxon>
        <taxon>Dehalococcoidaceae</taxon>
        <taxon>Dehalococcoides</taxon>
    </lineage>
</organism>
<dbReference type="eggNOG" id="ENOG5030T21">
    <property type="taxonomic scope" value="Bacteria"/>
</dbReference>
<evidence type="ECO:0000256" key="2">
    <source>
        <dbReference type="ARBA" id="ARBA00022475"/>
    </source>
</evidence>
<keyword evidence="2" id="KW-1003">Cell membrane</keyword>
<keyword evidence="5 6" id="KW-0472">Membrane</keyword>
<dbReference type="AlphaFoldDB" id="D2BII1"/>
<evidence type="ECO:0000313" key="9">
    <source>
        <dbReference type="Proteomes" id="UP000002506"/>
    </source>
</evidence>
<dbReference type="GO" id="GO:0005886">
    <property type="term" value="C:plasma membrane"/>
    <property type="evidence" value="ECO:0007669"/>
    <property type="project" value="UniProtKB-SubCell"/>
</dbReference>
<dbReference type="EMBL" id="CP001827">
    <property type="protein sequence ID" value="ACZ62131.1"/>
    <property type="molecule type" value="Genomic_DNA"/>
</dbReference>
<comment type="subcellular location">
    <subcellularLocation>
        <location evidence="1">Cell membrane</location>
        <topology evidence="1">Multi-pass membrane protein</topology>
    </subcellularLocation>
</comment>
<dbReference type="Pfam" id="PF13396">
    <property type="entry name" value="PLDc_N"/>
    <property type="match status" value="1"/>
</dbReference>
<reference evidence="8 9" key="1">
    <citation type="journal article" date="2009" name="PLoS Genet.">
        <title>Localized plasticity in the streamlined genomes of vinyl chloride respiring Dehalococcoides.</title>
        <authorList>
            <person name="McMurdie P.J."/>
            <person name="Behrens S.F."/>
            <person name="Muller J.A."/>
            <person name="Goke J."/>
            <person name="Ritalahti K.M."/>
            <person name="Wagner R."/>
            <person name="Goltsman E."/>
            <person name="Lapidus A."/>
            <person name="Holmes S."/>
            <person name="Loffler F.E."/>
            <person name="Spormann A.M."/>
        </authorList>
    </citation>
    <scope>NUCLEOTIDE SEQUENCE [LARGE SCALE GENOMIC DNA]</scope>
    <source>
        <strain evidence="8 9">VS</strain>
    </source>
</reference>
<evidence type="ECO:0000256" key="1">
    <source>
        <dbReference type="ARBA" id="ARBA00004651"/>
    </source>
</evidence>
<dbReference type="HOGENOM" id="CLU_2768962_0_0_0"/>
<dbReference type="InterPro" id="IPR027379">
    <property type="entry name" value="CLS_N"/>
</dbReference>
<feature type="transmembrane region" description="Helical" evidence="6">
    <location>
        <begin position="38"/>
        <end position="60"/>
    </location>
</feature>
<evidence type="ECO:0000313" key="8">
    <source>
        <dbReference type="EMBL" id="ACZ62131.1"/>
    </source>
</evidence>
<dbReference type="Proteomes" id="UP000002506">
    <property type="component" value="Chromosome"/>
</dbReference>
<evidence type="ECO:0000256" key="6">
    <source>
        <dbReference type="SAM" id="Phobius"/>
    </source>
</evidence>
<gene>
    <name evidence="8" type="ordered locus">DhcVS_1014</name>
</gene>
<evidence type="ECO:0000256" key="3">
    <source>
        <dbReference type="ARBA" id="ARBA00022692"/>
    </source>
</evidence>
<dbReference type="KEGG" id="dev:DhcVS_1014"/>
<feature type="domain" description="Cardiolipin synthase N-terminal" evidence="7">
    <location>
        <begin position="21"/>
        <end position="61"/>
    </location>
</feature>
<accession>D2BII1</accession>
<name>D2BII1_DEHMV</name>
<feature type="transmembrane region" description="Helical" evidence="6">
    <location>
        <begin position="6"/>
        <end position="26"/>
    </location>
</feature>